<feature type="domain" description="Cysteinyl-tRNA ligase anticodon binding" evidence="2">
    <location>
        <begin position="185"/>
        <end position="234"/>
    </location>
</feature>
<keyword evidence="1" id="KW-0812">Transmembrane</keyword>
<keyword evidence="5" id="KW-1185">Reference proteome</keyword>
<evidence type="ECO:0000313" key="5">
    <source>
        <dbReference type="Proteomes" id="UP000680866"/>
    </source>
</evidence>
<evidence type="ECO:0000259" key="3">
    <source>
        <dbReference type="Pfam" id="PF23494"/>
    </source>
</evidence>
<dbReference type="KEGG" id="pry:Prubr_10890"/>
<evidence type="ECO:0008006" key="6">
    <source>
        <dbReference type="Google" id="ProtNLM"/>
    </source>
</evidence>
<keyword evidence="1" id="KW-1133">Transmembrane helix</keyword>
<dbReference type="InterPro" id="IPR056411">
    <property type="entry name" value="CysS_C"/>
</dbReference>
<proteinExistence type="predicted"/>
<accession>A0A810MXJ1</accession>
<evidence type="ECO:0000313" key="4">
    <source>
        <dbReference type="EMBL" id="BCJ64068.1"/>
    </source>
</evidence>
<gene>
    <name evidence="4" type="ORF">Prubr_10890</name>
</gene>
<dbReference type="Proteomes" id="UP000680866">
    <property type="component" value="Chromosome"/>
</dbReference>
<feature type="domain" description="YqeB PH" evidence="3">
    <location>
        <begin position="17"/>
        <end position="168"/>
    </location>
</feature>
<organism evidence="4 5">
    <name type="scientific">Polymorphospora rubra</name>
    <dbReference type="NCBI Taxonomy" id="338584"/>
    <lineage>
        <taxon>Bacteria</taxon>
        <taxon>Bacillati</taxon>
        <taxon>Actinomycetota</taxon>
        <taxon>Actinomycetes</taxon>
        <taxon>Micromonosporales</taxon>
        <taxon>Micromonosporaceae</taxon>
        <taxon>Polymorphospora</taxon>
    </lineage>
</organism>
<evidence type="ECO:0000256" key="1">
    <source>
        <dbReference type="SAM" id="Phobius"/>
    </source>
</evidence>
<dbReference type="Pfam" id="PF23493">
    <property type="entry name" value="CysS_C"/>
    <property type="match status" value="1"/>
</dbReference>
<feature type="transmembrane region" description="Helical" evidence="1">
    <location>
        <begin position="51"/>
        <end position="70"/>
    </location>
</feature>
<protein>
    <recommendedName>
        <fullName evidence="6">Transmembrane protein</fullName>
    </recommendedName>
</protein>
<dbReference type="AlphaFoldDB" id="A0A810MXJ1"/>
<reference evidence="4" key="1">
    <citation type="submission" date="2020-08" db="EMBL/GenBank/DDBJ databases">
        <title>Whole genome shotgun sequence of Polymorphospora rubra NBRC 101157.</title>
        <authorList>
            <person name="Komaki H."/>
            <person name="Tamura T."/>
        </authorList>
    </citation>
    <scope>NUCLEOTIDE SEQUENCE</scope>
    <source>
        <strain evidence="4">NBRC 101157</strain>
    </source>
</reference>
<dbReference type="EMBL" id="AP023359">
    <property type="protein sequence ID" value="BCJ64068.1"/>
    <property type="molecule type" value="Genomic_DNA"/>
</dbReference>
<keyword evidence="1" id="KW-0472">Membrane</keyword>
<feature type="transmembrane region" description="Helical" evidence="1">
    <location>
        <begin position="27"/>
        <end position="44"/>
    </location>
</feature>
<name>A0A810MXJ1_9ACTN</name>
<sequence>MDARKTGKQPMAGDKQTYLGVPLLNKIVLFAGLPALVLALGFGLPPLARWALSWEVGLPMGFVFRLFAGIDRPWEIAVNMAIWLAVVAGIALTTMTESLKLTVGDTELGIERGEEKRIIPRADVAAVFVDGDKVVVLDHESRHLLYETHEAAPAVIAGAFRGHGYPWRDTDPYADLYRPWHLGTADLPPAVHDLLAIRASALKKKAHKEVRDLRVAIAKLDYVVRDEGAQQYWRPLVGPAPV</sequence>
<dbReference type="RefSeq" id="WP_212822194.1">
    <property type="nucleotide sequence ID" value="NZ_AP023359.1"/>
</dbReference>
<evidence type="ECO:0000259" key="2">
    <source>
        <dbReference type="Pfam" id="PF23493"/>
    </source>
</evidence>
<feature type="transmembrane region" description="Helical" evidence="1">
    <location>
        <begin position="76"/>
        <end position="95"/>
    </location>
</feature>
<dbReference type="InterPro" id="IPR057798">
    <property type="entry name" value="PH_YqeB"/>
</dbReference>
<dbReference type="Pfam" id="PF23494">
    <property type="entry name" value="bPH_10"/>
    <property type="match status" value="1"/>
</dbReference>